<accession>A0AAV9FRK9</accession>
<proteinExistence type="predicted"/>
<name>A0AAV9FRK9_LEPIR</name>
<comment type="caution">
    <text evidence="1">The sequence shown here is derived from an EMBL/GenBank/DDBJ whole genome shotgun (WGS) entry which is preliminary data.</text>
</comment>
<reference evidence="1" key="1">
    <citation type="submission" date="2023-10" db="EMBL/GenBank/DDBJ databases">
        <title>Genomic and proteomic analysis of Leptospira interrogans strain CUDO8.</title>
        <authorList>
            <person name="Boonciew P."/>
            <person name="Kurilung A."/>
            <person name="Prapasarakul N."/>
        </authorList>
    </citation>
    <scope>NUCLEOTIDE SEQUENCE</scope>
    <source>
        <strain evidence="1">CUDO8</strain>
    </source>
</reference>
<dbReference type="Proteomes" id="UP000218471">
    <property type="component" value="Unassembled WGS sequence"/>
</dbReference>
<evidence type="ECO:0000313" key="1">
    <source>
        <dbReference type="EMBL" id="KAK2618968.1"/>
    </source>
</evidence>
<organism evidence="1 2">
    <name type="scientific">Leptospira interrogans</name>
    <dbReference type="NCBI Taxonomy" id="173"/>
    <lineage>
        <taxon>Bacteria</taxon>
        <taxon>Pseudomonadati</taxon>
        <taxon>Spirochaetota</taxon>
        <taxon>Spirochaetia</taxon>
        <taxon>Leptospirales</taxon>
        <taxon>Leptospiraceae</taxon>
        <taxon>Leptospira</taxon>
    </lineage>
</organism>
<sequence length="191" mass="22186">MKVYCSYPVAPWNPQRGDQITPFFKLRDYQQCMGNVFQDMIVFVGMLKKISDFTSLTTYNYYALLENWIKKHKRNVYDSADHVEHFNELMRANKIELRIVKKNGNKDELCNYFKNGHYPCGLGTKLTKSGHIIRGLGILELDNGKKLLEVSDPYGIGPSYRDPNGHQIHYDLDDLFTIGVPTILYLEDVKR</sequence>
<protein>
    <submittedName>
        <fullName evidence="1">Uncharacterized protein</fullName>
    </submittedName>
</protein>
<gene>
    <name evidence="1" type="ORF">CFV95_008125</name>
</gene>
<dbReference type="AlphaFoldDB" id="A0AAV9FRK9"/>
<dbReference type="RefSeq" id="WP_061236782.1">
    <property type="nucleotide sequence ID" value="NZ_JQOM01000030.1"/>
</dbReference>
<dbReference type="EMBL" id="NKYG02000001">
    <property type="protein sequence ID" value="KAK2618968.1"/>
    <property type="molecule type" value="Genomic_DNA"/>
</dbReference>
<evidence type="ECO:0000313" key="2">
    <source>
        <dbReference type="Proteomes" id="UP000218471"/>
    </source>
</evidence>